<dbReference type="PANTHER" id="PTHR43585">
    <property type="entry name" value="FUMIPYRROLE BIOSYNTHESIS PROTEIN C"/>
    <property type="match status" value="1"/>
</dbReference>
<evidence type="ECO:0000256" key="4">
    <source>
        <dbReference type="PROSITE-ProRule" id="PRU00409"/>
    </source>
</evidence>
<dbReference type="InterPro" id="IPR052032">
    <property type="entry name" value="ATP-dep_AA_Ligase"/>
</dbReference>
<organism evidence="6 7">
    <name type="scientific">Streptomyces blastmyceticus</name>
    <dbReference type="NCBI Taxonomy" id="68180"/>
    <lineage>
        <taxon>Bacteria</taxon>
        <taxon>Bacillati</taxon>
        <taxon>Actinomycetota</taxon>
        <taxon>Actinomycetes</taxon>
        <taxon>Kitasatosporales</taxon>
        <taxon>Streptomycetaceae</taxon>
        <taxon>Streptomyces</taxon>
    </lineage>
</organism>
<dbReference type="InterPro" id="IPR041472">
    <property type="entry name" value="BL00235/CARNS1_N"/>
</dbReference>
<feature type="domain" description="ATP-grasp" evidence="5">
    <location>
        <begin position="116"/>
        <end position="307"/>
    </location>
</feature>
<keyword evidence="1" id="KW-0436">Ligase</keyword>
<dbReference type="Pfam" id="PF13535">
    <property type="entry name" value="ATP-grasp_4"/>
    <property type="match status" value="1"/>
</dbReference>
<name>A0ABN0Y265_9ACTN</name>
<dbReference type="InterPro" id="IPR011761">
    <property type="entry name" value="ATP-grasp"/>
</dbReference>
<reference evidence="6 7" key="1">
    <citation type="journal article" date="2019" name="Int. J. Syst. Evol. Microbiol.">
        <title>The Global Catalogue of Microorganisms (GCM) 10K type strain sequencing project: providing services to taxonomists for standard genome sequencing and annotation.</title>
        <authorList>
            <consortium name="The Broad Institute Genomics Platform"/>
            <consortium name="The Broad Institute Genome Sequencing Center for Infectious Disease"/>
            <person name="Wu L."/>
            <person name="Ma J."/>
        </authorList>
    </citation>
    <scope>NUCLEOTIDE SEQUENCE [LARGE SCALE GENOMIC DNA]</scope>
    <source>
        <strain evidence="6 7">JCM 4565</strain>
    </source>
</reference>
<evidence type="ECO:0000256" key="2">
    <source>
        <dbReference type="ARBA" id="ARBA00022741"/>
    </source>
</evidence>
<dbReference type="Pfam" id="PF18130">
    <property type="entry name" value="ATPgrasp_N"/>
    <property type="match status" value="1"/>
</dbReference>
<sequence>MIRKSVVKSVLFVGGRRTEALEAARDAGLHIVYAGPKEALTGRHRELVDSAVLLPDFTPELAVRAAIALHAVVPFDVAVTVGDQYLQAVAQINHELGLHANAVRTVSAVNDKALMREILREKSVGQVASAEVRTPHDLREFAAANGYPLILKPARGSASRDIHIVSGPPGLDAAAEKLDPVGGGTEPWVVEEFLVGREFSVETHSTGGEHHLLAVTEKFTTDNFVEIGHVVPARITAEERAAIAGEVNAVLTALGVEEGPGHTEIVLTAKGPRLIETHTRPGGDAIVELVRLAAGFDIHQLHLSWLAGKPVDMTPRPSAGAAAIWFFTPPQGRVTAVGGLAEAQACEGVESAFLTASAGDVIPPVRSSDDRHGDALATGPDADTALRRAKEAVARFAVDIEPAGDVEP</sequence>
<dbReference type="PROSITE" id="PS50975">
    <property type="entry name" value="ATP_GRASP"/>
    <property type="match status" value="1"/>
</dbReference>
<dbReference type="InterPro" id="IPR040570">
    <property type="entry name" value="LAL_C2"/>
</dbReference>
<dbReference type="EMBL" id="BAAABW010000042">
    <property type="protein sequence ID" value="GAA0380645.1"/>
    <property type="molecule type" value="Genomic_DNA"/>
</dbReference>
<dbReference type="PANTHER" id="PTHR43585:SF2">
    <property type="entry name" value="ATP-GRASP ENZYME FSQD"/>
    <property type="match status" value="1"/>
</dbReference>
<dbReference type="Gene3D" id="3.40.50.20">
    <property type="match status" value="1"/>
</dbReference>
<protein>
    <submittedName>
        <fullName evidence="6">ATP-grasp domain-containing protein</fullName>
    </submittedName>
</protein>
<dbReference type="Pfam" id="PF18603">
    <property type="entry name" value="LAL_C2"/>
    <property type="match status" value="1"/>
</dbReference>
<evidence type="ECO:0000313" key="7">
    <source>
        <dbReference type="Proteomes" id="UP001500063"/>
    </source>
</evidence>
<comment type="caution">
    <text evidence="6">The sequence shown here is derived from an EMBL/GenBank/DDBJ whole genome shotgun (WGS) entry which is preliminary data.</text>
</comment>
<gene>
    <name evidence="6" type="ORF">GCM10010319_68860</name>
</gene>
<accession>A0ABN0Y265</accession>
<evidence type="ECO:0000256" key="3">
    <source>
        <dbReference type="ARBA" id="ARBA00022840"/>
    </source>
</evidence>
<evidence type="ECO:0000313" key="6">
    <source>
        <dbReference type="EMBL" id="GAA0380645.1"/>
    </source>
</evidence>
<keyword evidence="7" id="KW-1185">Reference proteome</keyword>
<proteinExistence type="predicted"/>
<dbReference type="RefSeq" id="WP_344124280.1">
    <property type="nucleotide sequence ID" value="NZ_BAAABW010000042.1"/>
</dbReference>
<evidence type="ECO:0000259" key="5">
    <source>
        <dbReference type="PROSITE" id="PS50975"/>
    </source>
</evidence>
<dbReference type="SUPFAM" id="SSF56059">
    <property type="entry name" value="Glutathione synthetase ATP-binding domain-like"/>
    <property type="match status" value="1"/>
</dbReference>
<dbReference type="Proteomes" id="UP001500063">
    <property type="component" value="Unassembled WGS sequence"/>
</dbReference>
<keyword evidence="2 4" id="KW-0547">Nucleotide-binding</keyword>
<evidence type="ECO:0000256" key="1">
    <source>
        <dbReference type="ARBA" id="ARBA00022598"/>
    </source>
</evidence>
<keyword evidence="3 4" id="KW-0067">ATP-binding</keyword>
<dbReference type="Gene3D" id="3.30.470.20">
    <property type="entry name" value="ATP-grasp fold, B domain"/>
    <property type="match status" value="1"/>
</dbReference>